<dbReference type="Proteomes" id="UP000663722">
    <property type="component" value="Chromosome"/>
</dbReference>
<name>A0A975BV95_9BACT</name>
<organism evidence="1 2">
    <name type="scientific">Desulfonema magnum</name>
    <dbReference type="NCBI Taxonomy" id="45655"/>
    <lineage>
        <taxon>Bacteria</taxon>
        <taxon>Pseudomonadati</taxon>
        <taxon>Thermodesulfobacteriota</taxon>
        <taxon>Desulfobacteria</taxon>
        <taxon>Desulfobacterales</taxon>
        <taxon>Desulfococcaceae</taxon>
        <taxon>Desulfonema</taxon>
    </lineage>
</organism>
<evidence type="ECO:0000313" key="1">
    <source>
        <dbReference type="EMBL" id="QTA92406.1"/>
    </source>
</evidence>
<proteinExistence type="predicted"/>
<dbReference type="EMBL" id="CP061800">
    <property type="protein sequence ID" value="QTA92406.1"/>
    <property type="molecule type" value="Genomic_DNA"/>
</dbReference>
<evidence type="ECO:0000313" key="2">
    <source>
        <dbReference type="Proteomes" id="UP000663722"/>
    </source>
</evidence>
<reference evidence="1" key="1">
    <citation type="journal article" date="2021" name="Microb. Physiol.">
        <title>Proteogenomic Insights into the Physiology of Marine, Sulfate-Reducing, Filamentous Desulfonema limicola and Desulfonema magnum.</title>
        <authorList>
            <person name="Schnaars V."/>
            <person name="Wohlbrand L."/>
            <person name="Scheve S."/>
            <person name="Hinrichs C."/>
            <person name="Reinhardt R."/>
            <person name="Rabus R."/>
        </authorList>
    </citation>
    <scope>NUCLEOTIDE SEQUENCE</scope>
    <source>
        <strain evidence="1">4be13</strain>
    </source>
</reference>
<dbReference type="KEGG" id="dmm:dnm_084860"/>
<gene>
    <name evidence="1" type="ORF">dnm_084860</name>
</gene>
<sequence length="41" mass="4799">MGKRGIILDKFIFFGDIVRKRLLNTKETKGAKFWQLKKVSS</sequence>
<keyword evidence="2" id="KW-1185">Reference proteome</keyword>
<dbReference type="AlphaFoldDB" id="A0A975BV95"/>
<protein>
    <submittedName>
        <fullName evidence="1">Uncharacterized protein</fullName>
    </submittedName>
</protein>
<accession>A0A975BV95</accession>